<reference evidence="1 2" key="2">
    <citation type="submission" date="2018-03" db="EMBL/GenBank/DDBJ databases">
        <title>The ancient ancestry and fast evolution of plastids.</title>
        <authorList>
            <person name="Moore K.R."/>
            <person name="Magnabosco C."/>
            <person name="Momper L."/>
            <person name="Gold D.A."/>
            <person name="Bosak T."/>
            <person name="Fournier G.P."/>
        </authorList>
    </citation>
    <scope>NUCLEOTIDE SEQUENCE [LARGE SCALE GENOMIC DNA]</scope>
    <source>
        <strain evidence="1 2">CCAP 1448/3</strain>
    </source>
</reference>
<comment type="caution">
    <text evidence="1">The sequence shown here is derived from an EMBL/GenBank/DDBJ whole genome shotgun (WGS) entry which is preliminary data.</text>
</comment>
<gene>
    <name evidence="1" type="ORF">C7B64_20495</name>
</gene>
<evidence type="ECO:0000313" key="2">
    <source>
        <dbReference type="Proteomes" id="UP000238762"/>
    </source>
</evidence>
<organism evidence="1 2">
    <name type="scientific">Merismopedia glauca CCAP 1448/3</name>
    <dbReference type="NCBI Taxonomy" id="1296344"/>
    <lineage>
        <taxon>Bacteria</taxon>
        <taxon>Bacillati</taxon>
        <taxon>Cyanobacteriota</taxon>
        <taxon>Cyanophyceae</taxon>
        <taxon>Synechococcales</taxon>
        <taxon>Merismopediaceae</taxon>
        <taxon>Merismopedia</taxon>
    </lineage>
</organism>
<name>A0A2T1BYC5_9CYAN</name>
<reference evidence="1 2" key="1">
    <citation type="submission" date="2018-02" db="EMBL/GenBank/DDBJ databases">
        <authorList>
            <person name="Cohen D.B."/>
            <person name="Kent A.D."/>
        </authorList>
    </citation>
    <scope>NUCLEOTIDE SEQUENCE [LARGE SCALE GENOMIC DNA]</scope>
    <source>
        <strain evidence="1 2">CCAP 1448/3</strain>
    </source>
</reference>
<dbReference type="Proteomes" id="UP000238762">
    <property type="component" value="Unassembled WGS sequence"/>
</dbReference>
<sequence>MFNSIRSKVNQSQEKLRSLLAQYIIFHKDTKQLILTTNLANFNGEDSYCTTPGRITTMAQACAASAILQGIQLGTAILPDDYCY</sequence>
<protein>
    <submittedName>
        <fullName evidence="1">Uncharacterized protein</fullName>
    </submittedName>
</protein>
<proteinExistence type="predicted"/>
<evidence type="ECO:0000313" key="1">
    <source>
        <dbReference type="EMBL" id="PSB01030.1"/>
    </source>
</evidence>
<dbReference type="AlphaFoldDB" id="A0A2T1BYC5"/>
<keyword evidence="2" id="KW-1185">Reference proteome</keyword>
<dbReference type="RefSeq" id="WP_106290858.1">
    <property type="nucleotide sequence ID" value="NZ_CAWNTC010000171.1"/>
</dbReference>
<accession>A0A2T1BYC5</accession>
<dbReference type="EMBL" id="PVWJ01000137">
    <property type="protein sequence ID" value="PSB01030.1"/>
    <property type="molecule type" value="Genomic_DNA"/>
</dbReference>